<evidence type="ECO:0000313" key="4">
    <source>
        <dbReference type="EMBL" id="KAK5095392.1"/>
    </source>
</evidence>
<dbReference type="Proteomes" id="UP001345013">
    <property type="component" value="Unassembled WGS sequence"/>
</dbReference>
<dbReference type="Gene3D" id="3.40.50.720">
    <property type="entry name" value="NAD(P)-binding Rossmann-like Domain"/>
    <property type="match status" value="1"/>
</dbReference>
<dbReference type="Pfam" id="PF00106">
    <property type="entry name" value="adh_short"/>
    <property type="match status" value="1"/>
</dbReference>
<dbReference type="SUPFAM" id="SSF51735">
    <property type="entry name" value="NAD(P)-binding Rossmann-fold domains"/>
    <property type="match status" value="1"/>
</dbReference>
<dbReference type="InterPro" id="IPR002347">
    <property type="entry name" value="SDR_fam"/>
</dbReference>
<comment type="caution">
    <text evidence="4">The sequence shown here is derived from an EMBL/GenBank/DDBJ whole genome shotgun (WGS) entry which is preliminary data.</text>
</comment>
<keyword evidence="5" id="KW-1185">Reference proteome</keyword>
<dbReference type="CDD" id="cd05233">
    <property type="entry name" value="SDR_c"/>
    <property type="match status" value="1"/>
</dbReference>
<dbReference type="PANTHER" id="PTHR42760">
    <property type="entry name" value="SHORT-CHAIN DEHYDROGENASES/REDUCTASES FAMILY MEMBER"/>
    <property type="match status" value="1"/>
</dbReference>
<evidence type="ECO:0000313" key="5">
    <source>
        <dbReference type="Proteomes" id="UP001345013"/>
    </source>
</evidence>
<dbReference type="PRINTS" id="PR00080">
    <property type="entry name" value="SDRFAMILY"/>
</dbReference>
<dbReference type="PANTHER" id="PTHR42760:SF124">
    <property type="entry name" value="SHORT-CHAIN DEHYDROGENASE_REDUCTASE"/>
    <property type="match status" value="1"/>
</dbReference>
<gene>
    <name evidence="4" type="ORF">LTR24_003104</name>
</gene>
<evidence type="ECO:0000256" key="1">
    <source>
        <dbReference type="ARBA" id="ARBA00006484"/>
    </source>
</evidence>
<proteinExistence type="inferred from homology"/>
<protein>
    <submittedName>
        <fullName evidence="4">Uncharacterized protein</fullName>
    </submittedName>
</protein>
<sequence length="271" mass="29467">MPTHDLINTTYGEHKALFVKADVNDTRDVQNMVRIAVETGKRIDIHVNNAGLGNVSGSPLVHDLEEQDWDRVINVNLRGTFLTNKYVLRRMIEQDPLALSSATTSKDSPPGTRTTAATESSRIHPLARRGTIINLSSMLGDIALPHGTSAYCASKGGVLNLTRQLALDYAPYKININALCPGFLKTAMTAGNWGDVAREEEMRKLTPWGEWGRVEDVARMAVSLASEDAAWMVGEGVVVDGGYSAQQAMLCNGAHHNGRRNRNIASEVGST</sequence>
<reference evidence="4 5" key="1">
    <citation type="submission" date="2023-08" db="EMBL/GenBank/DDBJ databases">
        <title>Black Yeasts Isolated from many extreme environments.</title>
        <authorList>
            <person name="Coleine C."/>
            <person name="Stajich J.E."/>
            <person name="Selbmann L."/>
        </authorList>
    </citation>
    <scope>NUCLEOTIDE SEQUENCE [LARGE SCALE GENOMIC DNA]</scope>
    <source>
        <strain evidence="4 5">CCFEE 5885</strain>
    </source>
</reference>
<dbReference type="EMBL" id="JAVRRG010000028">
    <property type="protein sequence ID" value="KAK5095392.1"/>
    <property type="molecule type" value="Genomic_DNA"/>
</dbReference>
<comment type="similarity">
    <text evidence="1 2">Belongs to the short-chain dehydrogenases/reductases (SDR) family.</text>
</comment>
<feature type="region of interest" description="Disordered" evidence="3">
    <location>
        <begin position="99"/>
        <end position="121"/>
    </location>
</feature>
<evidence type="ECO:0000256" key="2">
    <source>
        <dbReference type="RuleBase" id="RU000363"/>
    </source>
</evidence>
<evidence type="ECO:0000256" key="3">
    <source>
        <dbReference type="SAM" id="MobiDB-lite"/>
    </source>
</evidence>
<organism evidence="4 5">
    <name type="scientific">Lithohypha guttulata</name>
    <dbReference type="NCBI Taxonomy" id="1690604"/>
    <lineage>
        <taxon>Eukaryota</taxon>
        <taxon>Fungi</taxon>
        <taxon>Dikarya</taxon>
        <taxon>Ascomycota</taxon>
        <taxon>Pezizomycotina</taxon>
        <taxon>Eurotiomycetes</taxon>
        <taxon>Chaetothyriomycetidae</taxon>
        <taxon>Chaetothyriales</taxon>
        <taxon>Trichomeriaceae</taxon>
        <taxon>Lithohypha</taxon>
    </lineage>
</organism>
<dbReference type="InterPro" id="IPR036291">
    <property type="entry name" value="NAD(P)-bd_dom_sf"/>
</dbReference>
<feature type="compositionally biased region" description="Polar residues" evidence="3">
    <location>
        <begin position="100"/>
        <end position="120"/>
    </location>
</feature>
<dbReference type="PRINTS" id="PR00081">
    <property type="entry name" value="GDHRDH"/>
</dbReference>
<name>A0ABR0KFW6_9EURO</name>
<dbReference type="Pfam" id="PF13561">
    <property type="entry name" value="adh_short_C2"/>
    <property type="match status" value="1"/>
</dbReference>
<accession>A0ABR0KFW6</accession>